<dbReference type="PROSITE" id="PS51257">
    <property type="entry name" value="PROKAR_LIPOPROTEIN"/>
    <property type="match status" value="1"/>
</dbReference>
<name>A0A4Y6Q0F7_PERCE</name>
<sequence>MIAKPSRHIGSITLAAALGFLAGCAGSSASQPDEPSPKEASAEETAAEPTTPDIPDSELVLWLRPEASQFETTGDKVTNWKDASGYGNDMIAPGNTFRPTLDADAFGGRGAVRFDGQDDMLLRDGFSPERLPMATVFIVAAPAANTGQFDGLLSAGNRNAEDSFTGFHVDLGGGAWTGCDEKYPDSTTALNTINVQSAKTTVTCGQDFLEDSVPFARPALISVTIDDTQTAVRLDGKEQKVAGGGPDLLTVPQVRLGARFHRQKYQGYYDGAISEVLVYGQSLSEADIAKVEAYLGDKYGIAISQ</sequence>
<dbReference type="SUPFAM" id="SSF49899">
    <property type="entry name" value="Concanavalin A-like lectins/glucanases"/>
    <property type="match status" value="1"/>
</dbReference>
<dbReference type="AlphaFoldDB" id="A0A4Y6Q0F7"/>
<dbReference type="EMBL" id="CP041186">
    <property type="protein sequence ID" value="QDG53475.1"/>
    <property type="molecule type" value="Genomic_DNA"/>
</dbReference>
<evidence type="ECO:0000256" key="2">
    <source>
        <dbReference type="SAM" id="SignalP"/>
    </source>
</evidence>
<feature type="compositionally biased region" description="Low complexity" evidence="1">
    <location>
        <begin position="43"/>
        <end position="53"/>
    </location>
</feature>
<dbReference type="OrthoDB" id="320942at2"/>
<feature type="region of interest" description="Disordered" evidence="1">
    <location>
        <begin position="25"/>
        <end position="56"/>
    </location>
</feature>
<dbReference type="Gene3D" id="2.60.120.200">
    <property type="match status" value="1"/>
</dbReference>
<evidence type="ECO:0000313" key="3">
    <source>
        <dbReference type="EMBL" id="QDG53475.1"/>
    </source>
</evidence>
<organism evidence="3 4">
    <name type="scientific">Persicimonas caeni</name>
    <dbReference type="NCBI Taxonomy" id="2292766"/>
    <lineage>
        <taxon>Bacteria</taxon>
        <taxon>Deltaproteobacteria</taxon>
        <taxon>Bradymonadales</taxon>
        <taxon>Bradymonadaceae</taxon>
        <taxon>Persicimonas</taxon>
    </lineage>
</organism>
<reference evidence="3 4" key="1">
    <citation type="submission" date="2019-06" db="EMBL/GenBank/DDBJ databases">
        <title>Persicimonas caeni gen. nov., sp. nov., a predatory bacterium isolated from solar saltern.</title>
        <authorList>
            <person name="Wang S."/>
        </authorList>
    </citation>
    <scope>NUCLEOTIDE SEQUENCE [LARGE SCALE GENOMIC DNA]</scope>
    <source>
        <strain evidence="3 4">YN101</strain>
    </source>
</reference>
<keyword evidence="4" id="KW-1185">Reference proteome</keyword>
<proteinExistence type="predicted"/>
<evidence type="ECO:0000256" key="1">
    <source>
        <dbReference type="SAM" id="MobiDB-lite"/>
    </source>
</evidence>
<feature type="signal peptide" evidence="2">
    <location>
        <begin position="1"/>
        <end position="29"/>
    </location>
</feature>
<protein>
    <submittedName>
        <fullName evidence="3">LamG domain-containing protein</fullName>
    </submittedName>
</protein>
<gene>
    <name evidence="3" type="ORF">FIV42_22835</name>
</gene>
<keyword evidence="2" id="KW-0732">Signal</keyword>
<dbReference type="RefSeq" id="WP_141199931.1">
    <property type="nucleotide sequence ID" value="NZ_CP041186.1"/>
</dbReference>
<dbReference type="Proteomes" id="UP000315995">
    <property type="component" value="Chromosome"/>
</dbReference>
<accession>A0A4Y6Q0F7</accession>
<evidence type="ECO:0000313" key="4">
    <source>
        <dbReference type="Proteomes" id="UP000315995"/>
    </source>
</evidence>
<dbReference type="InterPro" id="IPR013320">
    <property type="entry name" value="ConA-like_dom_sf"/>
</dbReference>
<feature type="chain" id="PRO_5030106804" evidence="2">
    <location>
        <begin position="30"/>
        <end position="305"/>
    </location>
</feature>
<accession>A0A5B8YEI3</accession>